<keyword evidence="5 7" id="KW-1133">Transmembrane helix</keyword>
<feature type="transmembrane region" description="Helical" evidence="7">
    <location>
        <begin position="118"/>
        <end position="139"/>
    </location>
</feature>
<evidence type="ECO:0000256" key="3">
    <source>
        <dbReference type="ARBA" id="ARBA00006483"/>
    </source>
</evidence>
<evidence type="ECO:0000256" key="2">
    <source>
        <dbReference type="ARBA" id="ARBA00004141"/>
    </source>
</evidence>
<comment type="subcellular location">
    <subcellularLocation>
        <location evidence="2 7">Membrane</location>
        <topology evidence="2 7">Multi-pass membrane protein</topology>
    </subcellularLocation>
</comment>
<feature type="transmembrane region" description="Helical" evidence="7">
    <location>
        <begin position="58"/>
        <end position="76"/>
    </location>
</feature>
<dbReference type="PANTHER" id="PTHR19317">
    <property type="entry name" value="PRENYLATED RAB ACCEPTOR 1-RELATED"/>
    <property type="match status" value="1"/>
</dbReference>
<name>A0ABD1RLF6_9LAMI</name>
<dbReference type="PANTHER" id="PTHR19317:SF0">
    <property type="entry name" value="PRENYLATED RAB ACCEPTOR PROTEIN 1"/>
    <property type="match status" value="1"/>
</dbReference>
<feature type="transmembrane region" description="Helical" evidence="7">
    <location>
        <begin position="82"/>
        <end position="98"/>
    </location>
</feature>
<comment type="similarity">
    <text evidence="3 7">Belongs to the PRA1 family.</text>
</comment>
<dbReference type="GO" id="GO:0005783">
    <property type="term" value="C:endoplasmic reticulum"/>
    <property type="evidence" value="ECO:0007669"/>
    <property type="project" value="UniProtKB-ARBA"/>
</dbReference>
<comment type="function">
    <text evidence="1 7">May be involved in both secretory and endocytic intracellular trafficking in the endosomal/prevacuolar compartments.</text>
</comment>
<evidence type="ECO:0000256" key="7">
    <source>
        <dbReference type="RuleBase" id="RU363107"/>
    </source>
</evidence>
<protein>
    <recommendedName>
        <fullName evidence="7">PRA1 family protein</fullName>
    </recommendedName>
</protein>
<keyword evidence="7" id="KW-0813">Transport</keyword>
<dbReference type="AlphaFoldDB" id="A0ABD1RLF6"/>
<organism evidence="8 9">
    <name type="scientific">Forsythia ovata</name>
    <dbReference type="NCBI Taxonomy" id="205694"/>
    <lineage>
        <taxon>Eukaryota</taxon>
        <taxon>Viridiplantae</taxon>
        <taxon>Streptophyta</taxon>
        <taxon>Embryophyta</taxon>
        <taxon>Tracheophyta</taxon>
        <taxon>Spermatophyta</taxon>
        <taxon>Magnoliopsida</taxon>
        <taxon>eudicotyledons</taxon>
        <taxon>Gunneridae</taxon>
        <taxon>Pentapetalae</taxon>
        <taxon>asterids</taxon>
        <taxon>lamiids</taxon>
        <taxon>Lamiales</taxon>
        <taxon>Oleaceae</taxon>
        <taxon>Forsythieae</taxon>
        <taxon>Forsythia</taxon>
    </lineage>
</organism>
<evidence type="ECO:0000256" key="4">
    <source>
        <dbReference type="ARBA" id="ARBA00022692"/>
    </source>
</evidence>
<dbReference type="Proteomes" id="UP001604277">
    <property type="component" value="Unassembled WGS sequence"/>
</dbReference>
<sequence length="223" mass="24438">MSTPPSTAVGAYFTTISGTLRSAVSRRRPWLELFDLSAISRPSSLPDASVRIRKNLSYFRANYATILATILAFSLLSHPLSLLTLLSLISAWLFLYILRPADQPLVIFNRTISDRETLWILIAFTFSVILFTNVGSLLMSSTLIGFGIVCVHGVFRDPEDLFLDDTILANSGLFSVVLNGGATAPAVASKYFPNCDALCPIVRVKKARQRVSVVRGQLLQLVG</sequence>
<keyword evidence="6 7" id="KW-0472">Membrane</keyword>
<accession>A0ABD1RLF6</accession>
<proteinExistence type="inferred from homology"/>
<dbReference type="EMBL" id="JBFOLJ010000012">
    <property type="protein sequence ID" value="KAL2488603.1"/>
    <property type="molecule type" value="Genomic_DNA"/>
</dbReference>
<keyword evidence="4 7" id="KW-0812">Transmembrane</keyword>
<evidence type="ECO:0000313" key="8">
    <source>
        <dbReference type="EMBL" id="KAL2488603.1"/>
    </source>
</evidence>
<keyword evidence="9" id="KW-1185">Reference proteome</keyword>
<dbReference type="InterPro" id="IPR004895">
    <property type="entry name" value="Prenylated_rab_accept_PRA1"/>
</dbReference>
<dbReference type="GO" id="GO:0016192">
    <property type="term" value="P:vesicle-mediated transport"/>
    <property type="evidence" value="ECO:0007669"/>
    <property type="project" value="UniProtKB-ARBA"/>
</dbReference>
<evidence type="ECO:0000256" key="1">
    <source>
        <dbReference type="ARBA" id="ARBA00002501"/>
    </source>
</evidence>
<dbReference type="Pfam" id="PF03208">
    <property type="entry name" value="PRA1"/>
    <property type="match status" value="1"/>
</dbReference>
<evidence type="ECO:0000256" key="6">
    <source>
        <dbReference type="ARBA" id="ARBA00023136"/>
    </source>
</evidence>
<comment type="caution">
    <text evidence="8">The sequence shown here is derived from an EMBL/GenBank/DDBJ whole genome shotgun (WGS) entry which is preliminary data.</text>
</comment>
<evidence type="ECO:0000256" key="5">
    <source>
        <dbReference type="ARBA" id="ARBA00022989"/>
    </source>
</evidence>
<evidence type="ECO:0000313" key="9">
    <source>
        <dbReference type="Proteomes" id="UP001604277"/>
    </source>
</evidence>
<dbReference type="GO" id="GO:0016020">
    <property type="term" value="C:membrane"/>
    <property type="evidence" value="ECO:0007669"/>
    <property type="project" value="UniProtKB-SubCell"/>
</dbReference>
<gene>
    <name evidence="8" type="ORF">Fot_41895</name>
</gene>
<reference evidence="9" key="1">
    <citation type="submission" date="2024-07" db="EMBL/GenBank/DDBJ databases">
        <title>Two chromosome-level genome assemblies of Korean endemic species Abeliophyllum distichum and Forsythia ovata (Oleaceae).</title>
        <authorList>
            <person name="Jang H."/>
        </authorList>
    </citation>
    <scope>NUCLEOTIDE SEQUENCE [LARGE SCALE GENOMIC DNA]</scope>
</reference>